<dbReference type="RefSeq" id="WP_053043400.1">
    <property type="nucleotide sequence ID" value="NZ_CP059736.1"/>
</dbReference>
<dbReference type="InterPro" id="IPR022409">
    <property type="entry name" value="PKD/Chitinase_dom"/>
</dbReference>
<proteinExistence type="predicted"/>
<dbReference type="InterPro" id="IPR024079">
    <property type="entry name" value="MetalloPept_cat_dom_sf"/>
</dbReference>
<organism evidence="3 4">
    <name type="scientific">Thalassomonas actiniarum</name>
    <dbReference type="NCBI Taxonomy" id="485447"/>
    <lineage>
        <taxon>Bacteria</taxon>
        <taxon>Pseudomonadati</taxon>
        <taxon>Pseudomonadota</taxon>
        <taxon>Gammaproteobacteria</taxon>
        <taxon>Alteromonadales</taxon>
        <taxon>Colwelliaceae</taxon>
        <taxon>Thalassomonas</taxon>
    </lineage>
</organism>
<dbReference type="Gene3D" id="2.60.120.380">
    <property type="match status" value="1"/>
</dbReference>
<accession>A0AAF0C4U8</accession>
<gene>
    <name evidence="3" type="ORF">SG35_029995</name>
</gene>
<dbReference type="Gene3D" id="3.40.390.10">
    <property type="entry name" value="Collagenase (Catalytic Domain)"/>
    <property type="match status" value="1"/>
</dbReference>
<keyword evidence="4" id="KW-1185">Reference proteome</keyword>
<feature type="chain" id="PRO_5041924787" evidence="1">
    <location>
        <begin position="25"/>
        <end position="915"/>
    </location>
</feature>
<keyword evidence="1" id="KW-0732">Signal</keyword>
<feature type="domain" description="PKD" evidence="2">
    <location>
        <begin position="196"/>
        <end position="277"/>
    </location>
</feature>
<evidence type="ECO:0000313" key="3">
    <source>
        <dbReference type="EMBL" id="WDE02637.1"/>
    </source>
</evidence>
<dbReference type="Pfam" id="PF20009">
    <property type="entry name" value="GEVED"/>
    <property type="match status" value="2"/>
</dbReference>
<evidence type="ECO:0000313" key="4">
    <source>
        <dbReference type="Proteomes" id="UP000032568"/>
    </source>
</evidence>
<dbReference type="InterPro" id="IPR045474">
    <property type="entry name" value="GEVED"/>
</dbReference>
<dbReference type="InterPro" id="IPR035986">
    <property type="entry name" value="PKD_dom_sf"/>
</dbReference>
<dbReference type="AlphaFoldDB" id="A0AAF0C4U8"/>
<name>A0AAF0C4U8_9GAMM</name>
<reference evidence="3 4" key="2">
    <citation type="journal article" date="2022" name="Mar. Drugs">
        <title>Bioassay-Guided Fractionation Leads to the Detection of Cholic Acid Generated by the Rare Thalassomonas sp.</title>
        <authorList>
            <person name="Pheiffer F."/>
            <person name="Schneider Y.K."/>
            <person name="Hansen E.H."/>
            <person name="Andersen J.H."/>
            <person name="Isaksson J."/>
            <person name="Busche T."/>
            <person name="R C."/>
            <person name="Kalinowski J."/>
            <person name="Zyl L.V."/>
            <person name="Trindade M."/>
        </authorList>
    </citation>
    <scope>NUCLEOTIDE SEQUENCE [LARGE SCALE GENOMIC DNA]</scope>
    <source>
        <strain evidence="3 4">A5K-106</strain>
    </source>
</reference>
<feature type="signal peptide" evidence="1">
    <location>
        <begin position="1"/>
        <end position="24"/>
    </location>
</feature>
<dbReference type="SUPFAM" id="SSF49299">
    <property type="entry name" value="PKD domain"/>
    <property type="match status" value="1"/>
</dbReference>
<dbReference type="KEGG" id="tact:SG35_029995"/>
<protein>
    <submittedName>
        <fullName evidence="3">PKD domain-containing protein</fullName>
    </submittedName>
</protein>
<dbReference type="GO" id="GO:0008237">
    <property type="term" value="F:metallopeptidase activity"/>
    <property type="evidence" value="ECO:0007669"/>
    <property type="project" value="InterPro"/>
</dbReference>
<sequence length="915" mass="96865">MKNINTRRLLLLTALSSIGATSHATITGGLPAPVKSAKTSLAVNADLAAAATYCTSTGGGDYEYIARVEVANLDNTSTGVSPYTDFTALTANLVPGANAITLTPGFVNNAYTEHFAVYIDFNQDGDFTDSGENVMTGSGNSAVNGTIEVPANVSGNTRMRVLMKYNQAVLNPCENIVSGEVEDYSVSLGGSASNQPPTAVTDGPYSGDIGAGIAMNSNGSSDSDGNIVSWLWDFGDGNSSTSANPNHVYHSAGSYTVTLTVTDDDGASASATTSVTINDGSTNPTDYCAVSGGGSHEWIAGVRVGDLNNTSAQSDYADYTSQVAKLAKGANTITLTPGFSGNAYTEHWAVWIDFNKDGDFLDAGEQVISALSGNGAVNGTITVPETASGSTRMRIGMQYNQALSAPCSNVASGEFEDYTVSFDGVIINPPTGSLPDVCASQDPDTSGTLTDGVPVCVPASSAKQGFSISAYNVTPAVTSIAITTKHGLGNLSLEGRAGSWPSPGDDSVRSKHVGNTECVIITNPSASWNYVNLSGLFKGASVVADFNKTSCRETVGAPDTGNGGYDYDHVNLIIFPFDFPGSPLDFTTEKINAEMALVKKYFEEQSYGNFTVTWEIKSKTTMADPKSRYDNDKNAWRPAYREKIIAAGVDPDFPGEATLVMVTAPKIGPSDATSINSQASPPLLEVYTHKGSTIAHEMGHSFGLHHARSVEAGNSIINSGNDTVSDYGNVFDLMGMGGHTFEEINLMFKSYFKGWLTDSQVPLVTSSGTYRIYAFDHGSASGTNNPGNIGIRLKSGDGKLTYWLEYRTTAHGEEDTPPAQQFRTPLLRNGVLVNVQDYMEQDDAGAWWVHISKLLDMTPNSQSTANWALEDETDAPLQIGKSFTDPWNGFRITPVAKGGTENTAQAWIEVEVEQF</sequence>
<dbReference type="Pfam" id="PF18911">
    <property type="entry name" value="PKD_4"/>
    <property type="match status" value="1"/>
</dbReference>
<dbReference type="SMART" id="SM00089">
    <property type="entry name" value="PKD"/>
    <property type="match status" value="1"/>
</dbReference>
<dbReference type="Gene3D" id="2.60.40.10">
    <property type="entry name" value="Immunoglobulins"/>
    <property type="match status" value="1"/>
</dbReference>
<evidence type="ECO:0000259" key="2">
    <source>
        <dbReference type="PROSITE" id="PS50093"/>
    </source>
</evidence>
<dbReference type="CDD" id="cd00146">
    <property type="entry name" value="PKD"/>
    <property type="match status" value="1"/>
</dbReference>
<dbReference type="InterPro" id="IPR000601">
    <property type="entry name" value="PKD_dom"/>
</dbReference>
<dbReference type="PROSITE" id="PS50093">
    <property type="entry name" value="PKD"/>
    <property type="match status" value="1"/>
</dbReference>
<reference evidence="3 4" key="1">
    <citation type="journal article" date="2015" name="Genome Announc.">
        <title>Draft Genome Sequences of Marine Isolates of Thalassomonas viridans and Thalassomonas actiniarum.</title>
        <authorList>
            <person name="Olonade I."/>
            <person name="van Zyl L.J."/>
            <person name="Trindade M."/>
        </authorList>
    </citation>
    <scope>NUCLEOTIDE SEQUENCE [LARGE SCALE GENOMIC DNA]</scope>
    <source>
        <strain evidence="3 4">A5K-106</strain>
    </source>
</reference>
<dbReference type="SUPFAM" id="SSF55486">
    <property type="entry name" value="Metalloproteases ('zincins'), catalytic domain"/>
    <property type="match status" value="1"/>
</dbReference>
<dbReference type="EMBL" id="CP059736">
    <property type="protein sequence ID" value="WDE02637.1"/>
    <property type="molecule type" value="Genomic_DNA"/>
</dbReference>
<evidence type="ECO:0000256" key="1">
    <source>
        <dbReference type="SAM" id="SignalP"/>
    </source>
</evidence>
<dbReference type="InterPro" id="IPR013783">
    <property type="entry name" value="Ig-like_fold"/>
</dbReference>
<dbReference type="Proteomes" id="UP000032568">
    <property type="component" value="Chromosome pTact"/>
</dbReference>